<name>A0A0J6S2Z3_9HYPH</name>
<sequence length="90" mass="10602">MRAVWKARRRKPLSLKYGSADIADRILSGRMWEGMTAEMLRDSWGDPTHVRRQLHKTRTTEIWRYVRTGRTRLGNRIIIENGVVVGFEHP</sequence>
<dbReference type="AlphaFoldDB" id="A0A0J6S2Z3"/>
<dbReference type="Proteomes" id="UP000035929">
    <property type="component" value="Unassembled WGS sequence"/>
</dbReference>
<organism evidence="1 2">
    <name type="scientific">Methylobacterium aquaticum</name>
    <dbReference type="NCBI Taxonomy" id="270351"/>
    <lineage>
        <taxon>Bacteria</taxon>
        <taxon>Pseudomonadati</taxon>
        <taxon>Pseudomonadota</taxon>
        <taxon>Alphaproteobacteria</taxon>
        <taxon>Hyphomicrobiales</taxon>
        <taxon>Methylobacteriaceae</taxon>
        <taxon>Methylobacterium</taxon>
    </lineage>
</organism>
<dbReference type="PATRIC" id="fig|270351.6.peg.4230"/>
<evidence type="ECO:0000313" key="2">
    <source>
        <dbReference type="Proteomes" id="UP000035929"/>
    </source>
</evidence>
<gene>
    <name evidence="1" type="ORF">VP06_29365</name>
</gene>
<accession>A0A0J6S2Z3</accession>
<protein>
    <recommendedName>
        <fullName evidence="3">DUF2845 domain-containing protein</fullName>
    </recommendedName>
</protein>
<evidence type="ECO:0008006" key="3">
    <source>
        <dbReference type="Google" id="ProtNLM"/>
    </source>
</evidence>
<proteinExistence type="predicted"/>
<evidence type="ECO:0000313" key="1">
    <source>
        <dbReference type="EMBL" id="KMO27898.1"/>
    </source>
</evidence>
<dbReference type="EMBL" id="LABX01000281">
    <property type="protein sequence ID" value="KMO27898.1"/>
    <property type="molecule type" value="Genomic_DNA"/>
</dbReference>
<comment type="caution">
    <text evidence="1">The sequence shown here is derived from an EMBL/GenBank/DDBJ whole genome shotgun (WGS) entry which is preliminary data.</text>
</comment>
<reference evidence="1 2" key="1">
    <citation type="submission" date="2015-03" db="EMBL/GenBank/DDBJ databases">
        <title>Genome sequencing of Methylobacterium aquaticum DSM16371 type strain.</title>
        <authorList>
            <person name="Chaudhry V."/>
            <person name="Patil P.B."/>
        </authorList>
    </citation>
    <scope>NUCLEOTIDE SEQUENCE [LARGE SCALE GENOMIC DNA]</scope>
    <source>
        <strain evidence="1 2">DSM 16371</strain>
    </source>
</reference>